<dbReference type="Proteomes" id="UP000291020">
    <property type="component" value="Unassembled WGS sequence"/>
</dbReference>
<accession>A0A452J7B1</accession>
<dbReference type="Ensembl" id="ENSGAGT00000041206.1">
    <property type="protein sequence ID" value="ENSGAGP00000036386.1"/>
    <property type="gene ID" value="ENSGAGG00000025793.1"/>
</dbReference>
<dbReference type="AlphaFoldDB" id="A0A452J7B1"/>
<dbReference type="STRING" id="38772.ENSGAGP00000036386"/>
<protein>
    <submittedName>
        <fullName evidence="1">Uncharacterized protein</fullName>
    </submittedName>
</protein>
<evidence type="ECO:0000313" key="2">
    <source>
        <dbReference type="Proteomes" id="UP000291020"/>
    </source>
</evidence>
<reference evidence="1" key="3">
    <citation type="submission" date="2025-09" db="UniProtKB">
        <authorList>
            <consortium name="Ensembl"/>
        </authorList>
    </citation>
    <scope>IDENTIFICATION</scope>
</reference>
<reference evidence="1" key="2">
    <citation type="submission" date="2025-08" db="UniProtKB">
        <authorList>
            <consortium name="Ensembl"/>
        </authorList>
    </citation>
    <scope>IDENTIFICATION</scope>
</reference>
<evidence type="ECO:0000313" key="1">
    <source>
        <dbReference type="Ensembl" id="ENSGAGP00000036386.1"/>
    </source>
</evidence>
<sequence>MHFNVAQGRRFHLGDLGGCLGHQDLGGRQFGGGESFALWVFGGNSAAGPSLAPGPAAKVPRRLRLRKDPCLGRQKPWRCSWDAPTSDTCVRLLGEHMVQILRLKLERCAGSPEAQPLLRGFLEGAVGQPLPQLVTLSLVGQLVLRTELPASPGHGKALFFLRRGPGPLSALPGPEELLYGDLPASSLEHFAALVEEVREPRVGSPSTGAAGWEPRSTCRGTLHPSSSLPRFLPEHAVAASLLPPPRLLAPKLIGAANLGGRRSEAATACSGCSCSCAEQG</sequence>
<name>A0A452J7B1_9SAUR</name>
<reference evidence="2" key="1">
    <citation type="journal article" date="2017" name="PLoS ONE">
        <title>The Agassiz's desert tortoise genome provides a resource for the conservation of a threatened species.</title>
        <authorList>
            <person name="Tollis M."/>
            <person name="DeNardo D.F."/>
            <person name="Cornelius J.A."/>
            <person name="Dolby G.A."/>
            <person name="Edwards T."/>
            <person name="Henen B.T."/>
            <person name="Karl A.E."/>
            <person name="Murphy R.W."/>
            <person name="Kusumi K."/>
        </authorList>
    </citation>
    <scope>NUCLEOTIDE SEQUENCE [LARGE SCALE GENOMIC DNA]</scope>
</reference>
<keyword evidence="2" id="KW-1185">Reference proteome</keyword>
<proteinExistence type="predicted"/>
<organism evidence="1 2">
    <name type="scientific">Gopherus agassizii</name>
    <name type="common">Agassiz's desert tortoise</name>
    <dbReference type="NCBI Taxonomy" id="38772"/>
    <lineage>
        <taxon>Eukaryota</taxon>
        <taxon>Metazoa</taxon>
        <taxon>Chordata</taxon>
        <taxon>Craniata</taxon>
        <taxon>Vertebrata</taxon>
        <taxon>Euteleostomi</taxon>
        <taxon>Archelosauria</taxon>
        <taxon>Testudinata</taxon>
        <taxon>Testudines</taxon>
        <taxon>Cryptodira</taxon>
        <taxon>Durocryptodira</taxon>
        <taxon>Testudinoidea</taxon>
        <taxon>Testudinidae</taxon>
        <taxon>Gopherus</taxon>
    </lineage>
</organism>